<gene>
    <name evidence="3" type="primary">des6</name>
    <name evidence="3" type="ORF">DB43_EI00170</name>
</gene>
<evidence type="ECO:0000259" key="2">
    <source>
        <dbReference type="Pfam" id="PF00487"/>
    </source>
</evidence>
<evidence type="ECO:0000313" key="3">
    <source>
        <dbReference type="EMBL" id="KIA78272.1"/>
    </source>
</evidence>
<dbReference type="RefSeq" id="WP_013924715.1">
    <property type="nucleotide sequence ID" value="NZ_BAWW01000007.1"/>
</dbReference>
<dbReference type="EMBL" id="JSAM01000028">
    <property type="protein sequence ID" value="KIA78272.1"/>
    <property type="molecule type" value="Genomic_DNA"/>
</dbReference>
<dbReference type="EC" id="1.14.19.3" evidence="3"/>
<keyword evidence="1" id="KW-0472">Membrane</keyword>
<dbReference type="PIRSF" id="PIRSF015921">
    <property type="entry name" value="FA_sphinglp_des"/>
    <property type="match status" value="1"/>
</dbReference>
<feature type="transmembrane region" description="Helical" evidence="1">
    <location>
        <begin position="62"/>
        <end position="80"/>
    </location>
</feature>
<dbReference type="AlphaFoldDB" id="A0A0C1EAX5"/>
<dbReference type="InterPro" id="IPR012171">
    <property type="entry name" value="Fatty_acid_desaturase"/>
</dbReference>
<feature type="transmembrane region" description="Helical" evidence="1">
    <location>
        <begin position="198"/>
        <end position="219"/>
    </location>
</feature>
<dbReference type="PANTHER" id="PTHR19353:SF19">
    <property type="entry name" value="DELTA(5) FATTY ACID DESATURASE C-RELATED"/>
    <property type="match status" value="1"/>
</dbReference>
<dbReference type="GO" id="GO:0008610">
    <property type="term" value="P:lipid biosynthetic process"/>
    <property type="evidence" value="ECO:0007669"/>
    <property type="project" value="UniProtKB-ARBA"/>
</dbReference>
<keyword evidence="3" id="KW-0560">Oxidoreductase</keyword>
<feature type="transmembrane region" description="Helical" evidence="1">
    <location>
        <begin position="226"/>
        <end position="248"/>
    </location>
</feature>
<dbReference type="OMA" id="VNWFTGG"/>
<evidence type="ECO:0000313" key="4">
    <source>
        <dbReference type="Proteomes" id="UP000031307"/>
    </source>
</evidence>
<dbReference type="Proteomes" id="UP000031307">
    <property type="component" value="Unassembled WGS sequence"/>
</dbReference>
<dbReference type="GO" id="GO:0016213">
    <property type="term" value="F:acyl-CoA 6-desaturase activity"/>
    <property type="evidence" value="ECO:0007669"/>
    <property type="project" value="UniProtKB-EC"/>
</dbReference>
<organism evidence="3 4">
    <name type="scientific">Parachlamydia acanthamoebae</name>
    <dbReference type="NCBI Taxonomy" id="83552"/>
    <lineage>
        <taxon>Bacteria</taxon>
        <taxon>Pseudomonadati</taxon>
        <taxon>Chlamydiota</taxon>
        <taxon>Chlamydiia</taxon>
        <taxon>Parachlamydiales</taxon>
        <taxon>Parachlamydiaceae</taxon>
        <taxon>Parachlamydia</taxon>
    </lineage>
</organism>
<dbReference type="CDD" id="cd03506">
    <property type="entry name" value="Delta6-FADS-like"/>
    <property type="match status" value="1"/>
</dbReference>
<reference evidence="3 4" key="1">
    <citation type="journal article" date="2014" name="Mol. Biol. Evol.">
        <title>Massive expansion of Ubiquitination-related gene families within the Chlamydiae.</title>
        <authorList>
            <person name="Domman D."/>
            <person name="Collingro A."/>
            <person name="Lagkouvardos I."/>
            <person name="Gehre L."/>
            <person name="Weinmaier T."/>
            <person name="Rattei T."/>
            <person name="Subtil A."/>
            <person name="Horn M."/>
        </authorList>
    </citation>
    <scope>NUCLEOTIDE SEQUENCE [LARGE SCALE GENOMIC DNA]</scope>
    <source>
        <strain evidence="3 4">OEW1</strain>
    </source>
</reference>
<name>A0A0C1EAX5_9BACT</name>
<keyword evidence="1" id="KW-1133">Transmembrane helix</keyword>
<dbReference type="PANTHER" id="PTHR19353">
    <property type="entry name" value="FATTY ACID DESATURASE 2"/>
    <property type="match status" value="1"/>
</dbReference>
<dbReference type="Pfam" id="PF00487">
    <property type="entry name" value="FA_desaturase"/>
    <property type="match status" value="1"/>
</dbReference>
<dbReference type="PATRIC" id="fig|83552.4.peg.500"/>
<dbReference type="GO" id="GO:0016020">
    <property type="term" value="C:membrane"/>
    <property type="evidence" value="ECO:0007669"/>
    <property type="project" value="TreeGrafter"/>
</dbReference>
<dbReference type="InterPro" id="IPR005804">
    <property type="entry name" value="FA_desaturase_dom"/>
</dbReference>
<accession>A0A0C1EAX5</accession>
<feature type="transmembrane region" description="Helical" evidence="1">
    <location>
        <begin position="161"/>
        <end position="178"/>
    </location>
</feature>
<feature type="domain" description="Fatty acid desaturase" evidence="2">
    <location>
        <begin position="66"/>
        <end position="332"/>
    </location>
</feature>
<comment type="caution">
    <text evidence="3">The sequence shown here is derived from an EMBL/GenBank/DDBJ whole genome shotgun (WGS) entry which is preliminary data.</text>
</comment>
<feature type="transmembrane region" description="Helical" evidence="1">
    <location>
        <begin position="38"/>
        <end position="56"/>
    </location>
</feature>
<evidence type="ECO:0000256" key="1">
    <source>
        <dbReference type="SAM" id="Phobius"/>
    </source>
</evidence>
<sequence length="364" mass="42171">MKLKFQANQKDDFFTVVKKRVEQDFAIQAKSCHANWQMWLKTLLLLVAYVTCYGALISNSFSFNGVLLLYCGLGIIKPLIGFNVTHDALHGAYSHHHKLNRFLGYSFDINGTSSYIWKITHNVLHHTYTNIPGHDSDIDKAIWLRLSPKDEVYWFHRYQPYYAPFLYCLTSLNWILFFDPVWFYRGAINGKVPPKDTAIFTTLKIFSLFFFIGLPMYLLSLSWWQVLLGYFCMQFVGGFMIALVFQLAHIVESVAFPEPDSVGRMANNWATHELLTTSNFATHNRVLSYFLGGLNFQIEHHLFPNVCHVHYPHISKIVKKTTEEFGLPYNEQPTFFQAIGSHFRMLGKLGRGEILSNPEVREDL</sequence>
<keyword evidence="1" id="KW-0812">Transmembrane</keyword>
<protein>
    <submittedName>
        <fullName evidence="3">Linoleoyl-CoA desaturase</fullName>
        <ecNumber evidence="3">1.14.19.3</ecNumber>
    </submittedName>
</protein>
<proteinExistence type="predicted"/>